<keyword evidence="4" id="KW-0547">Nucleotide-binding</keyword>
<evidence type="ECO:0000256" key="5">
    <source>
        <dbReference type="ARBA" id="ARBA00022821"/>
    </source>
</evidence>
<dbReference type="GO" id="GO:0006952">
    <property type="term" value="P:defense response"/>
    <property type="evidence" value="ECO:0007669"/>
    <property type="project" value="UniProtKB-KW"/>
</dbReference>
<proteinExistence type="inferred from homology"/>
<evidence type="ECO:0000256" key="2">
    <source>
        <dbReference type="ARBA" id="ARBA00022614"/>
    </source>
</evidence>
<dbReference type="InterPro" id="IPR002182">
    <property type="entry name" value="NB-ARC"/>
</dbReference>
<dbReference type="PANTHER" id="PTHR15140">
    <property type="entry name" value="TUBULIN-SPECIFIC CHAPERONE E"/>
    <property type="match status" value="1"/>
</dbReference>
<dbReference type="Pfam" id="PF23559">
    <property type="entry name" value="WHD_DRP"/>
    <property type="match status" value="1"/>
</dbReference>
<keyword evidence="2" id="KW-0433">Leucine-rich repeat</keyword>
<feature type="domain" description="NB-ARC" evidence="7">
    <location>
        <begin position="3"/>
        <end position="98"/>
    </location>
</feature>
<keyword evidence="10" id="KW-1185">Reference proteome</keyword>
<dbReference type="FunFam" id="1.10.10.10:FF:000322">
    <property type="entry name" value="Probable disease resistance protein At1g63360"/>
    <property type="match status" value="1"/>
</dbReference>
<dbReference type="InterPro" id="IPR036388">
    <property type="entry name" value="WH-like_DNA-bd_sf"/>
</dbReference>
<reference evidence="9 10" key="2">
    <citation type="journal article" date="2017" name="Genome Biol.">
        <title>New reference genome sequences of hot pepper reveal the massive evolution of plant disease-resistance genes by retroduplication.</title>
        <authorList>
            <person name="Kim S."/>
            <person name="Park J."/>
            <person name="Yeom S.I."/>
            <person name="Kim Y.M."/>
            <person name="Seo E."/>
            <person name="Kim K.T."/>
            <person name="Kim M.S."/>
            <person name="Lee J.M."/>
            <person name="Cheong K."/>
            <person name="Shin H.S."/>
            <person name="Kim S.B."/>
            <person name="Han K."/>
            <person name="Lee J."/>
            <person name="Park M."/>
            <person name="Lee H.A."/>
            <person name="Lee H.Y."/>
            <person name="Lee Y."/>
            <person name="Oh S."/>
            <person name="Lee J.H."/>
            <person name="Choi E."/>
            <person name="Choi E."/>
            <person name="Lee S.E."/>
            <person name="Jeon J."/>
            <person name="Kim H."/>
            <person name="Choi G."/>
            <person name="Song H."/>
            <person name="Lee J."/>
            <person name="Lee S.C."/>
            <person name="Kwon J.K."/>
            <person name="Lee H.Y."/>
            <person name="Koo N."/>
            <person name="Hong Y."/>
            <person name="Kim R.W."/>
            <person name="Kang W.H."/>
            <person name="Huh J.H."/>
            <person name="Kang B.C."/>
            <person name="Yang T.J."/>
            <person name="Lee Y.H."/>
            <person name="Bennetzen J.L."/>
            <person name="Choi D."/>
        </authorList>
    </citation>
    <scope>NUCLEOTIDE SEQUENCE [LARGE SCALE GENOMIC DNA]</scope>
    <source>
        <strain evidence="10">cv. CM334</strain>
    </source>
</reference>
<dbReference type="EMBL" id="AYRZ02000111">
    <property type="protein sequence ID" value="PHT61854.1"/>
    <property type="molecule type" value="Genomic_DNA"/>
</dbReference>
<dbReference type="SUPFAM" id="SSF52540">
    <property type="entry name" value="P-loop containing nucleoside triphosphate hydrolases"/>
    <property type="match status" value="1"/>
</dbReference>
<dbReference type="Gene3D" id="1.10.8.430">
    <property type="entry name" value="Helical domain of apoptotic protease-activating factors"/>
    <property type="match status" value="1"/>
</dbReference>
<gene>
    <name evidence="9" type="ORF">T459_34271</name>
</gene>
<dbReference type="PRINTS" id="PR00364">
    <property type="entry name" value="DISEASERSIST"/>
</dbReference>
<dbReference type="InterPro" id="IPR032675">
    <property type="entry name" value="LRR_dom_sf"/>
</dbReference>
<keyword evidence="3" id="KW-0677">Repeat</keyword>
<evidence type="ECO:0000313" key="10">
    <source>
        <dbReference type="Proteomes" id="UP000222542"/>
    </source>
</evidence>
<evidence type="ECO:0000256" key="3">
    <source>
        <dbReference type="ARBA" id="ARBA00022737"/>
    </source>
</evidence>
<evidence type="ECO:0000256" key="4">
    <source>
        <dbReference type="ARBA" id="ARBA00022741"/>
    </source>
</evidence>
<feature type="domain" description="Disease resistance protein winged helix" evidence="8">
    <location>
        <begin position="181"/>
        <end position="242"/>
    </location>
</feature>
<dbReference type="InterPro" id="IPR042197">
    <property type="entry name" value="Apaf_helical"/>
</dbReference>
<evidence type="ECO:0000256" key="1">
    <source>
        <dbReference type="ARBA" id="ARBA00008894"/>
    </source>
</evidence>
<evidence type="ECO:0000256" key="6">
    <source>
        <dbReference type="ARBA" id="ARBA00022840"/>
    </source>
</evidence>
<sequence>MDDTVKTKGEAELADMLQKSLKRKRYIIVLDDIWSCEVWDGVRRCFPTEDNAGSRILLTTRSNEVACYAGTENLSMQMDLMDQDESWNLFKSVAFSSEALPYEFETVGKQIADECQGLPLTIVVVAGLLKSKRAIKDWEIVARDVTSFVTNDPDERCSRVLGMSYNHLTSNLKTCLLHFGIFPEDSEIPAKNLMRSWMAEGFLKLENDLEGEAEKCLQELIDRCLVLVCKKSLDGTKIRSCKPYKRVTGDKIECHLYGLYRALLTPVHRQLRDHDNNDLLERTRSIFSFHLKYSSFIVKSELIHFKLLRVLELRHREIDNFPVQILSLIWLRYLSLQCSRNLNIPPEICRLWSLQTFIVQGLNGSVITITFPEEIWGLMQLRHLKLPEFYLPNPPSVSADKGSHMGFSNIQTFSYLHPHCCTNEVIMGIQNVKEIGIFGNEIRSSGLLNSLVHLQQLETLSLIYCFSRFLPASAKAFPATLKKLKLKRNFLRWSYMDIIAELPNLEVLKVMFHACRGEEWHPNVTGFTRLKVLLIEDCFLMYWKATDDNFPVLERLVLKKCTYLKEIPIEFAEIHTLQLIELRSCLPELGESAARIQQEQEDLGNNPWTFVSPTIHVSI</sequence>
<dbReference type="GO" id="GO:0043531">
    <property type="term" value="F:ADP binding"/>
    <property type="evidence" value="ECO:0007669"/>
    <property type="project" value="InterPro"/>
</dbReference>
<dbReference type="Gramene" id="PHT61854">
    <property type="protein sequence ID" value="PHT61854"/>
    <property type="gene ID" value="T459_34271"/>
</dbReference>
<name>A0A2G2XWH2_CAPAN</name>
<dbReference type="Proteomes" id="UP000222542">
    <property type="component" value="Unassembled WGS sequence"/>
</dbReference>
<dbReference type="Gene3D" id="1.10.10.10">
    <property type="entry name" value="Winged helix-like DNA-binding domain superfamily/Winged helix DNA-binding domain"/>
    <property type="match status" value="1"/>
</dbReference>
<keyword evidence="6" id="KW-0067">ATP-binding</keyword>
<reference evidence="9 10" key="1">
    <citation type="journal article" date="2014" name="Nat. Genet.">
        <title>Genome sequence of the hot pepper provides insights into the evolution of pungency in Capsicum species.</title>
        <authorList>
            <person name="Kim S."/>
            <person name="Park M."/>
            <person name="Yeom S.I."/>
            <person name="Kim Y.M."/>
            <person name="Lee J.M."/>
            <person name="Lee H.A."/>
            <person name="Seo E."/>
            <person name="Choi J."/>
            <person name="Cheong K."/>
            <person name="Kim K.T."/>
            <person name="Jung K."/>
            <person name="Lee G.W."/>
            <person name="Oh S.K."/>
            <person name="Bae C."/>
            <person name="Kim S.B."/>
            <person name="Lee H.Y."/>
            <person name="Kim S.Y."/>
            <person name="Kim M.S."/>
            <person name="Kang B.C."/>
            <person name="Jo Y.D."/>
            <person name="Yang H.B."/>
            <person name="Jeong H.J."/>
            <person name="Kang W.H."/>
            <person name="Kwon J.K."/>
            <person name="Shin C."/>
            <person name="Lim J.Y."/>
            <person name="Park J.H."/>
            <person name="Huh J.H."/>
            <person name="Kim J.S."/>
            <person name="Kim B.D."/>
            <person name="Cohen O."/>
            <person name="Paran I."/>
            <person name="Suh M.C."/>
            <person name="Lee S.B."/>
            <person name="Kim Y.K."/>
            <person name="Shin Y."/>
            <person name="Noh S.J."/>
            <person name="Park J."/>
            <person name="Seo Y.S."/>
            <person name="Kwon S.Y."/>
            <person name="Kim H.A."/>
            <person name="Park J.M."/>
            <person name="Kim H.J."/>
            <person name="Choi S.B."/>
            <person name="Bosland P.W."/>
            <person name="Reeves G."/>
            <person name="Jo S.H."/>
            <person name="Lee B.W."/>
            <person name="Cho H.T."/>
            <person name="Choi H.S."/>
            <person name="Lee M.S."/>
            <person name="Yu Y."/>
            <person name="Do Choi Y."/>
            <person name="Park B.S."/>
            <person name="van Deynze A."/>
            <person name="Ashrafi H."/>
            <person name="Hill T."/>
            <person name="Kim W.T."/>
            <person name="Pai H.S."/>
            <person name="Ahn H.K."/>
            <person name="Yeam I."/>
            <person name="Giovannoni J.J."/>
            <person name="Rose J.K."/>
            <person name="Sorensen I."/>
            <person name="Lee S.J."/>
            <person name="Kim R.W."/>
            <person name="Choi I.Y."/>
            <person name="Choi B.S."/>
            <person name="Lim J.S."/>
            <person name="Lee Y.H."/>
            <person name="Choi D."/>
        </authorList>
    </citation>
    <scope>NUCLEOTIDE SEQUENCE [LARGE SCALE GENOMIC DNA]</scope>
    <source>
        <strain evidence="10">cv. CM334</strain>
    </source>
</reference>
<dbReference type="InterPro" id="IPR027417">
    <property type="entry name" value="P-loop_NTPase"/>
</dbReference>
<comment type="similarity">
    <text evidence="1">Belongs to the disease resistance NB-LRR family.</text>
</comment>
<dbReference type="Gene3D" id="3.40.50.300">
    <property type="entry name" value="P-loop containing nucleotide triphosphate hydrolases"/>
    <property type="match status" value="1"/>
</dbReference>
<keyword evidence="5" id="KW-0611">Plant defense</keyword>
<evidence type="ECO:0000259" key="7">
    <source>
        <dbReference type="Pfam" id="PF00931"/>
    </source>
</evidence>
<protein>
    <submittedName>
        <fullName evidence="9">Uncharacterized protein</fullName>
    </submittedName>
</protein>
<organism evidence="9 10">
    <name type="scientific">Capsicum annuum</name>
    <name type="common">Capsicum pepper</name>
    <dbReference type="NCBI Taxonomy" id="4072"/>
    <lineage>
        <taxon>Eukaryota</taxon>
        <taxon>Viridiplantae</taxon>
        <taxon>Streptophyta</taxon>
        <taxon>Embryophyta</taxon>
        <taxon>Tracheophyta</taxon>
        <taxon>Spermatophyta</taxon>
        <taxon>Magnoliopsida</taxon>
        <taxon>eudicotyledons</taxon>
        <taxon>Gunneridae</taxon>
        <taxon>Pentapetalae</taxon>
        <taxon>asterids</taxon>
        <taxon>lamiids</taxon>
        <taxon>Solanales</taxon>
        <taxon>Solanaceae</taxon>
        <taxon>Solanoideae</taxon>
        <taxon>Capsiceae</taxon>
        <taxon>Capsicum</taxon>
    </lineage>
</organism>
<dbReference type="GO" id="GO:0005524">
    <property type="term" value="F:ATP binding"/>
    <property type="evidence" value="ECO:0007669"/>
    <property type="project" value="UniProtKB-KW"/>
</dbReference>
<dbReference type="PANTHER" id="PTHR15140:SF33">
    <property type="entry name" value="LATE BLIGHT RESISTANCE PROTEIN HOMOLOG R1A-3 ISOFORM X1"/>
    <property type="match status" value="1"/>
</dbReference>
<dbReference type="Gene3D" id="3.80.10.10">
    <property type="entry name" value="Ribonuclease Inhibitor"/>
    <property type="match status" value="1"/>
</dbReference>
<dbReference type="InterPro" id="IPR058922">
    <property type="entry name" value="WHD_DRP"/>
</dbReference>
<dbReference type="OMA" id="HCCTNEV"/>
<dbReference type="SUPFAM" id="SSF52058">
    <property type="entry name" value="L domain-like"/>
    <property type="match status" value="1"/>
</dbReference>
<dbReference type="Pfam" id="PF00931">
    <property type="entry name" value="NB-ARC"/>
    <property type="match status" value="1"/>
</dbReference>
<evidence type="ECO:0000259" key="8">
    <source>
        <dbReference type="Pfam" id="PF23559"/>
    </source>
</evidence>
<dbReference type="AlphaFoldDB" id="A0A2G2XWH2"/>
<evidence type="ECO:0000313" key="9">
    <source>
        <dbReference type="EMBL" id="PHT61854.1"/>
    </source>
</evidence>
<accession>A0A2G2XWH2</accession>
<comment type="caution">
    <text evidence="9">The sequence shown here is derived from an EMBL/GenBank/DDBJ whole genome shotgun (WGS) entry which is preliminary data.</text>
</comment>